<accession>A0A2M7VE39</accession>
<name>A0A2M7VE39_9BACT</name>
<evidence type="ECO:0000313" key="2">
    <source>
        <dbReference type="Proteomes" id="UP000230405"/>
    </source>
</evidence>
<gene>
    <name evidence="1" type="ORF">COX77_03685</name>
</gene>
<proteinExistence type="predicted"/>
<protein>
    <submittedName>
        <fullName evidence="1">Uncharacterized protein</fullName>
    </submittedName>
</protein>
<evidence type="ECO:0000313" key="1">
    <source>
        <dbReference type="EMBL" id="PIZ98694.1"/>
    </source>
</evidence>
<dbReference type="EMBL" id="PFPO01000072">
    <property type="protein sequence ID" value="PIZ98694.1"/>
    <property type="molecule type" value="Genomic_DNA"/>
</dbReference>
<sequence length="85" mass="9637">MPKYSLNEILQLIINIIAEETGVIVTDYANLYNEILNYDYLDTINIFQKINEVLKSSATLAIGKEHEIASAQEFAEIYLAALEIQ</sequence>
<dbReference type="AlphaFoldDB" id="A0A2M7VE39"/>
<reference evidence="2" key="1">
    <citation type="submission" date="2017-09" db="EMBL/GenBank/DDBJ databases">
        <title>Depth-based differentiation of microbial function through sediment-hosted aquifers and enrichment of novel symbionts in the deep terrestrial subsurface.</title>
        <authorList>
            <person name="Probst A.J."/>
            <person name="Ladd B."/>
            <person name="Jarett J.K."/>
            <person name="Geller-Mcgrath D.E."/>
            <person name="Sieber C.M.K."/>
            <person name="Emerson J.B."/>
            <person name="Anantharaman K."/>
            <person name="Thomas B.C."/>
            <person name="Malmstrom R."/>
            <person name="Stieglmeier M."/>
            <person name="Klingl A."/>
            <person name="Woyke T."/>
            <person name="Ryan C.M."/>
            <person name="Banfield J.F."/>
        </authorList>
    </citation>
    <scope>NUCLEOTIDE SEQUENCE [LARGE SCALE GENOMIC DNA]</scope>
</reference>
<organism evidence="1 2">
    <name type="scientific">Candidatus Komeilibacteria bacterium CG_4_10_14_0_2_um_filter_37_10</name>
    <dbReference type="NCBI Taxonomy" id="1974470"/>
    <lineage>
        <taxon>Bacteria</taxon>
        <taxon>Candidatus Komeiliibacteriota</taxon>
    </lineage>
</organism>
<dbReference type="Proteomes" id="UP000230405">
    <property type="component" value="Unassembled WGS sequence"/>
</dbReference>
<comment type="caution">
    <text evidence="1">The sequence shown here is derived from an EMBL/GenBank/DDBJ whole genome shotgun (WGS) entry which is preliminary data.</text>
</comment>